<dbReference type="SUPFAM" id="SSF52777">
    <property type="entry name" value="CoA-dependent acyltransferases"/>
    <property type="match status" value="4"/>
</dbReference>
<reference evidence="6 7" key="1">
    <citation type="submission" date="2016-12" db="EMBL/GenBank/DDBJ databases">
        <authorList>
            <person name="Song W.-J."/>
            <person name="Kurnit D.M."/>
        </authorList>
    </citation>
    <scope>NUCLEOTIDE SEQUENCE [LARGE SCALE GENOMIC DNA]</scope>
    <source>
        <strain evidence="6 7">DSM 12503</strain>
    </source>
</reference>
<dbReference type="STRING" id="1121345.SAMN02745217_03578"/>
<dbReference type="InterPro" id="IPR023213">
    <property type="entry name" value="CAT-like_dom_sf"/>
</dbReference>
<sequence length="2099" mass="241215">MNSFTKEKSFPLTDLQSSYFIGRQQEVELGGNPTHAYSELMCVNYNHERFERAVEKLILSHEMLRCRFADGMQQIMDDCKITVPYNDISNMGEDEKAYYLEAKRNEIFRKEYDLVHPPLVYFETTRISQKEAIIHFSHDGIIVDGWSHEIIIKDLDFFYCEENAHPYQFQYQFENYCQYLSSLKGSEDYERDKAYWREKIKDMPGPPEIPQKKNAGKEKAVETEQIVRVFSKDKYHKICSQSVKMRISTFAVMITAYAKAISRYSNRQEFILNVPVSNRPPLHADIKKLVGEFSDFILFHYTDKENETFLETAKRVQYQLFEAIEHGSISGVEVTGEYRKVHGGSLVAPVVFTSTLDIPFEREKELVKRYSKTHTSQVWIDTIIMHCQDNILYTMDCVEGMFDEIILQSIADCFISTLEMLAEYGLDTENSTPLSPKESNLINSINDTQKDELLADSYRGINYYLLNSIEKNLNETAVEYCCGTLTYGELKGLSQAVLCHLNSRKNISGNRRIGLMLTKSYWQVVCELACVLGSYVFMPIETDMPVESIKYCLENAGISLLVTDMYKPERYEGLEEIVDWVRIDQIDLSDQKAGNMALKLSADEEFCIINTSGTTGYPKSVVLKEAGLLNCLIHTINQYSVDSRDKTLAITNYCHDMSLFDIFGMLISGGTIVIPDDKKVREPEHWLELMKKYHVTIWNSVPAFIEMLLEDKKIMKDAANSALRLIFLGGDWVRAKTIKELNAIFASARKISVGGPSETTLWNISHEVTEEDIEEKIIPYGKPFPNTRYYILNACMEICPPGIEGEMFIEGIGVAKEYAGLPEETNKSFVTMNGRRLYKSGDRGYYSDRGIIFTGRADYQCKVNGKRIELMGIEHILNAYDAVNTCVAVLNKSKRIIAYYTSNREISRQEFMEYLEKYIPYYMYPSGFIRLDELPITGNGKIDRSELGKKELPEDNKQNTGTENSIVNELTNICTQILGTSVTLTESFFALGGNSISAIRLISRIRNTFGVSLKVFEILNNPFIKDWADIIAERLPQEKPDIDVQDLYRYKTEGYRLTLTQQEIWTYEMMHHDSRYTLSAYMDFDYILDHRALEHALQKVVSEEEVMGLQFYQGEDGLPYQKVNKDSAQAILQILRVSGHDKAVEYRKMFTDDYFDISGEQLFRVCLIEIGKNHCSLVLTMHHIIADEQAFLILFNRILEAYNGGDDVAKSTSYFLYIKKKFEQKKEQCIVAAEDIRRYKELSLPGPKSKEKFAAAEFRFDQSDIDRMMKVCNNCETSLFNGMLTAFILTLYMLTDERNIYVSVPASDRSLGDYENTVGLFISKIFIKNSINRDFSFREMLGEVKESVLNAFDQISEAYIENVRKEKLHVLLDQIHKGITFNMIDSQNQTPYGSLRYVTEKQAVNANNLHVFINKVDQEYICNMYSGNYYASTESLNRLRDAYIASIKCFINEGNKKITQLMNQQPQFPDISVEMERWQGEIADIREENIAQQFIESVNAYPDAIAVTGRFGTLSYKELHEQVLFFAEFLKDKDVQPGQRVALFCQHTPITFAAIYGILYIGATYVPVDCNCPVQRAEYILSDSEAEFLLTTVPLSYKVSIPVYTVTKEEMCLVKKIPPLYEKADQLAYIIYTSGTTGRPKGVPIHQKHLSNVCKWYGDTFKIDYGSRKILLSNFGFDGSIKTIFTPILRGGTVITAVDNLYEVDTIVGIIRDFKVTHLACVPSMLTEILKESKKNGYEELESVRYMLSGGEKFQTKEILAWRENPDFHCEIVNMYGPAECSAISTWHIVSRDELVSGEIPIGKPVYNRRIYILNEKNELCKPMENGHIWLSGYGIFSGYTKCSKEESGLLEDPFCPGCYMYDSGDIGRWSENGDLIFVGRADNQIKISGQRIEMEEVEQVLLSDTRIRNCAMKIQKAEDKLRTAIFYTTYTESPIPADELKDHMKNYLVEGVIPQQFIQVKELPLNSSGKVDRKQLVIPENLGNEEVSIQDVSELQEKIISAWKETLQVDYVPIDVGFFELGGYSLLFYRLQRELKNKLGIAITIPDILAHPTVKSLEDYLIQKYAGENKLEKTEFINERERQKRLQRKVRNDKRQRR</sequence>
<dbReference type="InterPro" id="IPR045851">
    <property type="entry name" value="AMP-bd_C_sf"/>
</dbReference>
<dbReference type="InterPro" id="IPR000873">
    <property type="entry name" value="AMP-dep_synth/lig_dom"/>
</dbReference>
<keyword evidence="2" id="KW-0596">Phosphopantetheine</keyword>
<evidence type="ECO:0000256" key="3">
    <source>
        <dbReference type="ARBA" id="ARBA00022553"/>
    </source>
</evidence>
<dbReference type="PANTHER" id="PTHR45527">
    <property type="entry name" value="NONRIBOSOMAL PEPTIDE SYNTHETASE"/>
    <property type="match status" value="1"/>
</dbReference>
<dbReference type="Gene3D" id="1.10.1200.10">
    <property type="entry name" value="ACP-like"/>
    <property type="match status" value="2"/>
</dbReference>
<evidence type="ECO:0000259" key="5">
    <source>
        <dbReference type="PROSITE" id="PS50075"/>
    </source>
</evidence>
<dbReference type="GO" id="GO:0044550">
    <property type="term" value="P:secondary metabolite biosynthetic process"/>
    <property type="evidence" value="ECO:0007669"/>
    <property type="project" value="TreeGrafter"/>
</dbReference>
<dbReference type="Pfam" id="PF00501">
    <property type="entry name" value="AMP-binding"/>
    <property type="match status" value="2"/>
</dbReference>
<dbReference type="SUPFAM" id="SSF56801">
    <property type="entry name" value="Acetyl-CoA synthetase-like"/>
    <property type="match status" value="2"/>
</dbReference>
<keyword evidence="3" id="KW-0597">Phosphoprotein</keyword>
<dbReference type="RefSeq" id="WP_073590233.1">
    <property type="nucleotide sequence ID" value="NZ_FRFD01000011.1"/>
</dbReference>
<dbReference type="InterPro" id="IPR036736">
    <property type="entry name" value="ACP-like_sf"/>
</dbReference>
<dbReference type="SUPFAM" id="SSF47336">
    <property type="entry name" value="ACP-like"/>
    <property type="match status" value="2"/>
</dbReference>
<dbReference type="EMBL" id="FRFD01000011">
    <property type="protein sequence ID" value="SHO52312.1"/>
    <property type="molecule type" value="Genomic_DNA"/>
</dbReference>
<evidence type="ECO:0000313" key="6">
    <source>
        <dbReference type="EMBL" id="SHO52312.1"/>
    </source>
</evidence>
<dbReference type="GO" id="GO:0043041">
    <property type="term" value="P:amino acid activation for nonribosomal peptide biosynthetic process"/>
    <property type="evidence" value="ECO:0007669"/>
    <property type="project" value="TreeGrafter"/>
</dbReference>
<organism evidence="6 7">
    <name type="scientific">Anaerocolumna xylanovorans DSM 12503</name>
    <dbReference type="NCBI Taxonomy" id="1121345"/>
    <lineage>
        <taxon>Bacteria</taxon>
        <taxon>Bacillati</taxon>
        <taxon>Bacillota</taxon>
        <taxon>Clostridia</taxon>
        <taxon>Lachnospirales</taxon>
        <taxon>Lachnospiraceae</taxon>
        <taxon>Anaerocolumna</taxon>
    </lineage>
</organism>
<dbReference type="GO" id="GO:0008610">
    <property type="term" value="P:lipid biosynthetic process"/>
    <property type="evidence" value="ECO:0007669"/>
    <property type="project" value="UniProtKB-ARBA"/>
</dbReference>
<dbReference type="InterPro" id="IPR042099">
    <property type="entry name" value="ANL_N_sf"/>
</dbReference>
<dbReference type="InterPro" id="IPR020806">
    <property type="entry name" value="PKS_PP-bd"/>
</dbReference>
<dbReference type="OrthoDB" id="9778383at2"/>
<evidence type="ECO:0000256" key="4">
    <source>
        <dbReference type="ARBA" id="ARBA00023194"/>
    </source>
</evidence>
<dbReference type="SMART" id="SM00823">
    <property type="entry name" value="PKS_PP"/>
    <property type="match status" value="2"/>
</dbReference>
<dbReference type="Pfam" id="PF00550">
    <property type="entry name" value="PP-binding"/>
    <property type="match status" value="2"/>
</dbReference>
<dbReference type="Proteomes" id="UP000184612">
    <property type="component" value="Unassembled WGS sequence"/>
</dbReference>
<dbReference type="Gene3D" id="3.40.50.12780">
    <property type="entry name" value="N-terminal domain of ligase-like"/>
    <property type="match status" value="2"/>
</dbReference>
<dbReference type="GO" id="GO:0031177">
    <property type="term" value="F:phosphopantetheine binding"/>
    <property type="evidence" value="ECO:0007669"/>
    <property type="project" value="InterPro"/>
</dbReference>
<gene>
    <name evidence="6" type="ORF">SAMN02745217_03578</name>
</gene>
<dbReference type="GO" id="GO:0003824">
    <property type="term" value="F:catalytic activity"/>
    <property type="evidence" value="ECO:0007669"/>
    <property type="project" value="InterPro"/>
</dbReference>
<dbReference type="CDD" id="cd05930">
    <property type="entry name" value="A_NRPS"/>
    <property type="match status" value="1"/>
</dbReference>
<dbReference type="InterPro" id="IPR020845">
    <property type="entry name" value="AMP-binding_CS"/>
</dbReference>
<keyword evidence="7" id="KW-1185">Reference proteome</keyword>
<dbReference type="InterPro" id="IPR006162">
    <property type="entry name" value="Ppantetheine_attach_site"/>
</dbReference>
<accession>A0A1M7YI46</accession>
<dbReference type="InterPro" id="IPR009081">
    <property type="entry name" value="PP-bd_ACP"/>
</dbReference>
<evidence type="ECO:0000313" key="7">
    <source>
        <dbReference type="Proteomes" id="UP000184612"/>
    </source>
</evidence>
<feature type="domain" description="Carrier" evidence="5">
    <location>
        <begin position="1991"/>
        <end position="2066"/>
    </location>
</feature>
<dbReference type="Gene3D" id="3.30.559.10">
    <property type="entry name" value="Chloramphenicol acetyltransferase-like domain"/>
    <property type="match status" value="2"/>
</dbReference>
<proteinExistence type="predicted"/>
<name>A0A1M7YI46_9FIRM</name>
<feature type="domain" description="Carrier" evidence="5">
    <location>
        <begin position="961"/>
        <end position="1035"/>
    </location>
</feature>
<dbReference type="PROSITE" id="PS00012">
    <property type="entry name" value="PHOSPHOPANTETHEINE"/>
    <property type="match status" value="1"/>
</dbReference>
<dbReference type="PANTHER" id="PTHR45527:SF1">
    <property type="entry name" value="FATTY ACID SYNTHASE"/>
    <property type="match status" value="1"/>
</dbReference>
<dbReference type="Gene3D" id="3.30.300.30">
    <property type="match status" value="2"/>
</dbReference>
<keyword evidence="4" id="KW-0045">Antibiotic biosynthesis</keyword>
<dbReference type="InterPro" id="IPR001242">
    <property type="entry name" value="Condensation_dom"/>
</dbReference>
<dbReference type="GO" id="GO:0005737">
    <property type="term" value="C:cytoplasm"/>
    <property type="evidence" value="ECO:0007669"/>
    <property type="project" value="TreeGrafter"/>
</dbReference>
<evidence type="ECO:0000256" key="2">
    <source>
        <dbReference type="ARBA" id="ARBA00022450"/>
    </source>
</evidence>
<dbReference type="PROSITE" id="PS00455">
    <property type="entry name" value="AMP_BINDING"/>
    <property type="match status" value="2"/>
</dbReference>
<dbReference type="Gene3D" id="3.30.559.30">
    <property type="entry name" value="Nonribosomal peptide synthetase, condensation domain"/>
    <property type="match status" value="2"/>
</dbReference>
<dbReference type="Pfam" id="PF00668">
    <property type="entry name" value="Condensation"/>
    <property type="match status" value="2"/>
</dbReference>
<evidence type="ECO:0000256" key="1">
    <source>
        <dbReference type="ARBA" id="ARBA00001957"/>
    </source>
</evidence>
<dbReference type="GO" id="GO:0017000">
    <property type="term" value="P:antibiotic biosynthetic process"/>
    <property type="evidence" value="ECO:0007669"/>
    <property type="project" value="UniProtKB-KW"/>
</dbReference>
<dbReference type="PROSITE" id="PS50075">
    <property type="entry name" value="CARRIER"/>
    <property type="match status" value="2"/>
</dbReference>
<protein>
    <submittedName>
        <fullName evidence="6">Amino acid adenylation domain-containing protein</fullName>
    </submittedName>
</protein>
<comment type="cofactor">
    <cofactor evidence="1">
        <name>pantetheine 4'-phosphate</name>
        <dbReference type="ChEBI" id="CHEBI:47942"/>
    </cofactor>
</comment>